<keyword evidence="3 6" id="KW-0547">Nucleotide-binding</keyword>
<comment type="caution">
    <text evidence="9">The sequence shown here is derived from an EMBL/GenBank/DDBJ whole genome shotgun (WGS) entry which is preliminary data.</text>
</comment>
<dbReference type="GO" id="GO:0042732">
    <property type="term" value="P:D-xylose metabolic process"/>
    <property type="evidence" value="ECO:0007669"/>
    <property type="project" value="UniProtKB-KW"/>
</dbReference>
<evidence type="ECO:0000259" key="7">
    <source>
        <dbReference type="Pfam" id="PF00370"/>
    </source>
</evidence>
<keyword evidence="6" id="KW-0119">Carbohydrate metabolism</keyword>
<feature type="domain" description="Carbohydrate kinase FGGY C-terminal" evidence="8">
    <location>
        <begin position="260"/>
        <end position="441"/>
    </location>
</feature>
<keyword evidence="2 6" id="KW-0808">Transferase</keyword>
<dbReference type="InterPro" id="IPR000577">
    <property type="entry name" value="Carb_kinase_FGGY"/>
</dbReference>
<evidence type="ECO:0000313" key="10">
    <source>
        <dbReference type="Proteomes" id="UP000253083"/>
    </source>
</evidence>
<comment type="catalytic activity">
    <reaction evidence="6">
        <text>D-xylulose + ATP = D-xylulose 5-phosphate + ADP + H(+)</text>
        <dbReference type="Rhea" id="RHEA:10964"/>
        <dbReference type="ChEBI" id="CHEBI:15378"/>
        <dbReference type="ChEBI" id="CHEBI:17140"/>
        <dbReference type="ChEBI" id="CHEBI:30616"/>
        <dbReference type="ChEBI" id="CHEBI:57737"/>
        <dbReference type="ChEBI" id="CHEBI:456216"/>
        <dbReference type="EC" id="2.7.1.17"/>
    </reaction>
</comment>
<evidence type="ECO:0000256" key="5">
    <source>
        <dbReference type="ARBA" id="ARBA00022840"/>
    </source>
</evidence>
<dbReference type="Pfam" id="PF02782">
    <property type="entry name" value="FGGY_C"/>
    <property type="match status" value="1"/>
</dbReference>
<dbReference type="PANTHER" id="PTHR43095:SF5">
    <property type="entry name" value="XYLULOSE KINASE"/>
    <property type="match status" value="1"/>
</dbReference>
<evidence type="ECO:0000256" key="3">
    <source>
        <dbReference type="ARBA" id="ARBA00022741"/>
    </source>
</evidence>
<dbReference type="GO" id="GO:0005524">
    <property type="term" value="F:ATP binding"/>
    <property type="evidence" value="ECO:0007669"/>
    <property type="project" value="UniProtKB-KW"/>
</dbReference>
<evidence type="ECO:0000256" key="4">
    <source>
        <dbReference type="ARBA" id="ARBA00022777"/>
    </source>
</evidence>
<dbReference type="NCBIfam" id="TIGR01312">
    <property type="entry name" value="XylB"/>
    <property type="match status" value="1"/>
</dbReference>
<evidence type="ECO:0000256" key="6">
    <source>
        <dbReference type="RuleBase" id="RU364073"/>
    </source>
</evidence>
<dbReference type="Proteomes" id="UP000253083">
    <property type="component" value="Unassembled WGS sequence"/>
</dbReference>
<comment type="similarity">
    <text evidence="1 6">Belongs to the FGGY kinase family.</text>
</comment>
<dbReference type="OrthoDB" id="9805576at2"/>
<dbReference type="RefSeq" id="WP_113954422.1">
    <property type="nucleotide sequence ID" value="NZ_QNRT01000002.1"/>
</dbReference>
<keyword evidence="10" id="KW-1185">Reference proteome</keyword>
<dbReference type="EC" id="2.7.1.17" evidence="6"/>
<dbReference type="CDD" id="cd07809">
    <property type="entry name" value="ASKHA_NBD_FGGY_BaXK-like"/>
    <property type="match status" value="1"/>
</dbReference>
<organism evidence="9 10">
    <name type="scientific">Arenicella xantha</name>
    <dbReference type="NCBI Taxonomy" id="644221"/>
    <lineage>
        <taxon>Bacteria</taxon>
        <taxon>Pseudomonadati</taxon>
        <taxon>Pseudomonadota</taxon>
        <taxon>Gammaproteobacteria</taxon>
        <taxon>Arenicellales</taxon>
        <taxon>Arenicellaceae</taxon>
        <taxon>Arenicella</taxon>
    </lineage>
</organism>
<keyword evidence="4 6" id="KW-0418">Kinase</keyword>
<keyword evidence="6" id="KW-0859">Xylose metabolism</keyword>
<dbReference type="InterPro" id="IPR018484">
    <property type="entry name" value="FGGY_N"/>
</dbReference>
<dbReference type="EMBL" id="QNRT01000002">
    <property type="protein sequence ID" value="RBP51672.1"/>
    <property type="molecule type" value="Genomic_DNA"/>
</dbReference>
<dbReference type="FunCoup" id="A0A395JLN3">
    <property type="interactions" value="87"/>
</dbReference>
<protein>
    <recommendedName>
        <fullName evidence="6">Xylulose kinase</fullName>
        <shortName evidence="6">Xylulokinase</shortName>
        <ecNumber evidence="6">2.7.1.17</ecNumber>
    </recommendedName>
</protein>
<evidence type="ECO:0000259" key="8">
    <source>
        <dbReference type="Pfam" id="PF02782"/>
    </source>
</evidence>
<dbReference type="GO" id="GO:0005997">
    <property type="term" value="P:xylulose metabolic process"/>
    <property type="evidence" value="ECO:0007669"/>
    <property type="project" value="InterPro"/>
</dbReference>
<evidence type="ECO:0000256" key="1">
    <source>
        <dbReference type="ARBA" id="ARBA00009156"/>
    </source>
</evidence>
<dbReference type="InterPro" id="IPR050406">
    <property type="entry name" value="FGGY_Carb_Kinase"/>
</dbReference>
<dbReference type="PIRSF" id="PIRSF000538">
    <property type="entry name" value="GlpK"/>
    <property type="match status" value="1"/>
</dbReference>
<keyword evidence="5 6" id="KW-0067">ATP-binding</keyword>
<dbReference type="InterPro" id="IPR006000">
    <property type="entry name" value="Xylulokinase"/>
</dbReference>
<dbReference type="InParanoid" id="A0A395JLN3"/>
<dbReference type="PANTHER" id="PTHR43095">
    <property type="entry name" value="SUGAR KINASE"/>
    <property type="match status" value="1"/>
</dbReference>
<dbReference type="InterPro" id="IPR043129">
    <property type="entry name" value="ATPase_NBD"/>
</dbReference>
<feature type="domain" description="Carbohydrate kinase FGGY N-terminal" evidence="7">
    <location>
        <begin position="4"/>
        <end position="249"/>
    </location>
</feature>
<sequence length="494" mass="53225">MRTTLGIDLGTQNIKVIFYDFELRQTVASASSPLNLYQDDCGTAEQQAHWWTKALRDALSRIPQAVKQSVIGIGVSGQQHGFVPLDKHGEVLAPVKLWCDTSTEAECQEIMERMGGVQRCIELTGNKIVTGYTASKVLGFKHRHAEQYKQLDTILLPHDYLNFWLTGEKCMEMGDASGTGFLNVKTREWCPEVLQAIDPDRDLTKCLPTPRINNEIIGSISTFAAEKTGLPVGTPVSIGGGDNMMGALGTGNITPGNTTISLGTSGTVFAYSDQAIIDDQGNIAAFCSSTGGWMPLLCTMNCTVTTELLRSMLDVSISDFDNTIALAPAGSNGVITLPFFNGERTPNLPTAKGCVLGLDSQNTNRENVLRSGAEGATFALKFGIDELHRLGLTTRQIVLTGGATKSAVWRQIVADITGVEVNVLKQDEGAAFGSALQALCAVLNKGAINQAFLGEHYIMDPQMHCEPSIVAGSVYAERYQQYLSAVKAISAIYQ</sequence>
<name>A0A395JLN3_9GAMM</name>
<gene>
    <name evidence="6" type="primary">xylB</name>
    <name evidence="9" type="ORF">DFR28_1021104</name>
</gene>
<evidence type="ECO:0000256" key="2">
    <source>
        <dbReference type="ARBA" id="ARBA00022679"/>
    </source>
</evidence>
<dbReference type="GO" id="GO:0004856">
    <property type="term" value="F:D-xylulokinase activity"/>
    <property type="evidence" value="ECO:0007669"/>
    <property type="project" value="UniProtKB-EC"/>
</dbReference>
<accession>A0A395JLN3</accession>
<reference evidence="9 10" key="1">
    <citation type="submission" date="2018-06" db="EMBL/GenBank/DDBJ databases">
        <title>Genomic Encyclopedia of Type Strains, Phase IV (KMG-IV): sequencing the most valuable type-strain genomes for metagenomic binning, comparative biology and taxonomic classification.</title>
        <authorList>
            <person name="Goeker M."/>
        </authorList>
    </citation>
    <scope>NUCLEOTIDE SEQUENCE [LARGE SCALE GENOMIC DNA]</scope>
    <source>
        <strain evidence="9 10">DSM 24032</strain>
    </source>
</reference>
<proteinExistence type="inferred from homology"/>
<dbReference type="Pfam" id="PF00370">
    <property type="entry name" value="FGGY_N"/>
    <property type="match status" value="1"/>
</dbReference>
<dbReference type="SUPFAM" id="SSF53067">
    <property type="entry name" value="Actin-like ATPase domain"/>
    <property type="match status" value="2"/>
</dbReference>
<dbReference type="AlphaFoldDB" id="A0A395JLN3"/>
<dbReference type="InterPro" id="IPR018485">
    <property type="entry name" value="FGGY_C"/>
</dbReference>
<evidence type="ECO:0000313" key="9">
    <source>
        <dbReference type="EMBL" id="RBP51672.1"/>
    </source>
</evidence>
<dbReference type="Gene3D" id="3.30.420.40">
    <property type="match status" value="2"/>
</dbReference>